<dbReference type="FunFam" id="1.20.200.10:FF:000001">
    <property type="entry name" value="Fumarate hydratase, mitochondrial"/>
    <property type="match status" value="1"/>
</dbReference>
<dbReference type="InterPro" id="IPR018951">
    <property type="entry name" value="Fumarase_C_C"/>
</dbReference>
<dbReference type="SUPFAM" id="SSF48557">
    <property type="entry name" value="L-aspartase-like"/>
    <property type="match status" value="1"/>
</dbReference>
<name>A0A6P2QRR8_BURL3</name>
<organism evidence="4 5">
    <name type="scientific">Burkholderia lata (strain ATCC 17760 / DSM 23089 / LMG 22485 / NCIMB 9086 / R18194 / 383)</name>
    <dbReference type="NCBI Taxonomy" id="482957"/>
    <lineage>
        <taxon>Bacteria</taxon>
        <taxon>Pseudomonadati</taxon>
        <taxon>Pseudomonadota</taxon>
        <taxon>Betaproteobacteria</taxon>
        <taxon>Burkholderiales</taxon>
        <taxon>Burkholderiaceae</taxon>
        <taxon>Burkholderia</taxon>
        <taxon>Burkholderia cepacia complex</taxon>
    </lineage>
</organism>
<dbReference type="GO" id="GO:0008797">
    <property type="term" value="F:aspartate ammonia-lyase activity"/>
    <property type="evidence" value="ECO:0007669"/>
    <property type="project" value="TreeGrafter"/>
</dbReference>
<evidence type="ECO:0000256" key="1">
    <source>
        <dbReference type="ARBA" id="ARBA00023239"/>
    </source>
</evidence>
<dbReference type="RefSeq" id="WP_175034392.1">
    <property type="nucleotide sequence ID" value="NZ_CABVPW010000037.1"/>
</dbReference>
<dbReference type="GO" id="GO:0006531">
    <property type="term" value="P:aspartate metabolic process"/>
    <property type="evidence" value="ECO:0007669"/>
    <property type="project" value="TreeGrafter"/>
</dbReference>
<dbReference type="PANTHER" id="PTHR42696">
    <property type="entry name" value="ASPARTATE AMMONIA-LYASE"/>
    <property type="match status" value="1"/>
</dbReference>
<dbReference type="PRINTS" id="PR00145">
    <property type="entry name" value="ARGSUCLYASE"/>
</dbReference>
<dbReference type="PROSITE" id="PS00163">
    <property type="entry name" value="FUMARATE_LYASES"/>
    <property type="match status" value="1"/>
</dbReference>
<dbReference type="AlphaFoldDB" id="A0A6P2QRR8"/>
<dbReference type="InterPro" id="IPR022761">
    <property type="entry name" value="Fumarate_lyase_N"/>
</dbReference>
<dbReference type="FunFam" id="1.10.275.10:FF:000001">
    <property type="entry name" value="Fumarate hydratase, mitochondrial"/>
    <property type="match status" value="1"/>
</dbReference>
<accession>A0A6P2QRR8</accession>
<keyword evidence="1 4" id="KW-0456">Lyase</keyword>
<dbReference type="InterPro" id="IPR008948">
    <property type="entry name" value="L-Aspartase-like"/>
</dbReference>
<evidence type="ECO:0000259" key="3">
    <source>
        <dbReference type="Pfam" id="PF10415"/>
    </source>
</evidence>
<dbReference type="Gene3D" id="1.10.40.30">
    <property type="entry name" value="Fumarase/aspartase (C-terminal domain)"/>
    <property type="match status" value="1"/>
</dbReference>
<dbReference type="InterPro" id="IPR000362">
    <property type="entry name" value="Fumarate_lyase_fam"/>
</dbReference>
<evidence type="ECO:0000259" key="2">
    <source>
        <dbReference type="Pfam" id="PF00206"/>
    </source>
</evidence>
<dbReference type="GO" id="GO:0005829">
    <property type="term" value="C:cytosol"/>
    <property type="evidence" value="ECO:0007669"/>
    <property type="project" value="TreeGrafter"/>
</dbReference>
<dbReference type="Pfam" id="PF10415">
    <property type="entry name" value="FumaraseC_C"/>
    <property type="match status" value="1"/>
</dbReference>
<gene>
    <name evidence="4" type="ORF">BLA23254_06097</name>
</gene>
<feature type="domain" description="Fumarate lyase N-terminal" evidence="2">
    <location>
        <begin position="16"/>
        <end position="346"/>
    </location>
</feature>
<reference evidence="4 5" key="1">
    <citation type="submission" date="2019-09" db="EMBL/GenBank/DDBJ databases">
        <authorList>
            <person name="Depoorter E."/>
        </authorList>
    </citation>
    <scope>NUCLEOTIDE SEQUENCE [LARGE SCALE GENOMIC DNA]</scope>
    <source>
        <strain evidence="4">LMG 23254</strain>
    </source>
</reference>
<proteinExistence type="predicted"/>
<dbReference type="FunFam" id="1.10.40.30:FF:000002">
    <property type="entry name" value="Fumarate hydratase class II"/>
    <property type="match status" value="1"/>
</dbReference>
<protein>
    <submittedName>
        <fullName evidence="4">Aspartate ammonia-lyase</fullName>
    </submittedName>
</protein>
<dbReference type="InterPro" id="IPR051546">
    <property type="entry name" value="Aspartate_Ammonia-Lyase"/>
</dbReference>
<evidence type="ECO:0000313" key="5">
    <source>
        <dbReference type="Proteomes" id="UP000494218"/>
    </source>
</evidence>
<dbReference type="GO" id="GO:0006099">
    <property type="term" value="P:tricarboxylic acid cycle"/>
    <property type="evidence" value="ECO:0007669"/>
    <property type="project" value="InterPro"/>
</dbReference>
<dbReference type="Pfam" id="PF00206">
    <property type="entry name" value="Lyase_1"/>
    <property type="match status" value="1"/>
</dbReference>
<feature type="domain" description="Fumarase C C-terminal" evidence="3">
    <location>
        <begin position="413"/>
        <end position="464"/>
    </location>
</feature>
<dbReference type="InterPro" id="IPR020557">
    <property type="entry name" value="Fumarate_lyase_CS"/>
</dbReference>
<dbReference type="CDD" id="cd01357">
    <property type="entry name" value="Aspartase"/>
    <property type="match status" value="1"/>
</dbReference>
<dbReference type="Gene3D" id="1.20.200.10">
    <property type="entry name" value="Fumarase/aspartase (Central domain)"/>
    <property type="match status" value="1"/>
</dbReference>
<dbReference type="PANTHER" id="PTHR42696:SF2">
    <property type="entry name" value="ASPARTATE AMMONIA-LYASE"/>
    <property type="match status" value="1"/>
</dbReference>
<sequence length="498" mass="53464">MTQTDSNRIEHDLLGDREVPNNALYGVHTLRALENFPISGIPISQYSRLVRALAEIKLAAVQTNAELGLIDPERTKAIASACTEIIAGKHHEHFVVDVIQGGAGTSSNMNANEVVANRALEILGAERGDYHRLHPNEHVNIGQSTNDVYPSAIKLALQFYIDELLVAMAYLRAAFEAKAEEFAGVLKMGRTQLQDAVPMTLGQEFSTYAVMLQEDEARLAEARLLLLEINLGATAIGTGITAHPDYAAGVCRHLRENTGYAFLTAGNLVEATQDCGAFVQVSGVLKRIAVKLSKTCNDLRLLSSGPRCGLGEIQLPPMQAGSSIMPGKVNPVIPEVVNQIAFEVIGNDLTVTMAAEAGQLQLNAFEPIIAFSLFKSIQHLAAGCKTLADRCVRGIVANHEQLRASVERSIGVVTALNPYIGYANATKIAREALETGARVYDLVLASGLLSKADLDRILDPLALTVPENQPRSYLLTPEIPVSCEPSEGAVTPAPKAAH</sequence>
<dbReference type="Proteomes" id="UP000494218">
    <property type="component" value="Unassembled WGS sequence"/>
</dbReference>
<dbReference type="NCBIfam" id="NF008909">
    <property type="entry name" value="PRK12273.1"/>
    <property type="match status" value="1"/>
</dbReference>
<dbReference type="EMBL" id="CABVPW010000037">
    <property type="protein sequence ID" value="VWC26543.1"/>
    <property type="molecule type" value="Genomic_DNA"/>
</dbReference>
<dbReference type="PRINTS" id="PR00149">
    <property type="entry name" value="FUMRATELYASE"/>
</dbReference>
<dbReference type="InterPro" id="IPR024083">
    <property type="entry name" value="Fumarase/histidase_N"/>
</dbReference>
<evidence type="ECO:0000313" key="4">
    <source>
        <dbReference type="EMBL" id="VWC26543.1"/>
    </source>
</evidence>
<dbReference type="Gene3D" id="1.10.275.10">
    <property type="entry name" value="Fumarase/aspartase (N-terminal domain)"/>
    <property type="match status" value="1"/>
</dbReference>